<proteinExistence type="predicted"/>
<evidence type="ECO:0000313" key="3">
    <source>
        <dbReference type="EMBL" id="EUA91321.1"/>
    </source>
</evidence>
<evidence type="ECO:0000259" key="2">
    <source>
        <dbReference type="Pfam" id="PF03007"/>
    </source>
</evidence>
<keyword evidence="4" id="KW-1185">Reference proteome</keyword>
<evidence type="ECO:0000256" key="1">
    <source>
        <dbReference type="SAM" id="MobiDB-lite"/>
    </source>
</evidence>
<feature type="domain" description="O-acyltransferase WSD1-like N-terminal" evidence="2">
    <location>
        <begin position="2"/>
        <end position="84"/>
    </location>
</feature>
<dbReference type="Proteomes" id="UP000020681">
    <property type="component" value="Unassembled WGS sequence"/>
</dbReference>
<dbReference type="InterPro" id="IPR004255">
    <property type="entry name" value="O-acyltransferase_WSD1_N"/>
</dbReference>
<reference evidence="3 4" key="1">
    <citation type="submission" date="2014-01" db="EMBL/GenBank/DDBJ databases">
        <authorList>
            <person name="Dobos K."/>
            <person name="Lenaerts A."/>
            <person name="Ordway D."/>
            <person name="DeGroote M.A."/>
            <person name="Parker T."/>
            <person name="Sizemore C."/>
            <person name="Tallon L.J."/>
            <person name="Sadzewicz L.K."/>
            <person name="Sengamalay N."/>
            <person name="Fraser C.M."/>
            <person name="Hine E."/>
            <person name="Shefchek K.A."/>
            <person name="Das S.P."/>
            <person name="Tettelin H."/>
        </authorList>
    </citation>
    <scope>NUCLEOTIDE SEQUENCE [LARGE SCALE GENOMIC DNA]</scope>
    <source>
        <strain evidence="3 4">Harvey</strain>
    </source>
</reference>
<accession>A0ABN0R2M2</accession>
<comment type="caution">
    <text evidence="3">The sequence shown here is derived from an EMBL/GenBank/DDBJ whole genome shotgun (WGS) entry which is preliminary data.</text>
</comment>
<protein>
    <submittedName>
        <fullName evidence="3">Wax ester synthase-like Acyl-CoA acyltransferase domain protein</fullName>
    </submittedName>
</protein>
<evidence type="ECO:0000313" key="4">
    <source>
        <dbReference type="Proteomes" id="UP000020681"/>
    </source>
</evidence>
<dbReference type="Pfam" id="PF03007">
    <property type="entry name" value="WS_DGAT_cat"/>
    <property type="match status" value="1"/>
</dbReference>
<name>A0ABN0R2M2_MYCUL</name>
<organism evidence="3 4">
    <name type="scientific">Mycobacterium ulcerans str. Harvey</name>
    <dbReference type="NCBI Taxonomy" id="1299332"/>
    <lineage>
        <taxon>Bacteria</taxon>
        <taxon>Bacillati</taxon>
        <taxon>Actinomycetota</taxon>
        <taxon>Actinomycetes</taxon>
        <taxon>Mycobacteriales</taxon>
        <taxon>Mycobacteriaceae</taxon>
        <taxon>Mycobacterium</taxon>
        <taxon>Mycobacterium ulcerans group</taxon>
    </lineage>
</organism>
<feature type="region of interest" description="Disordered" evidence="1">
    <location>
        <begin position="77"/>
        <end position="97"/>
    </location>
</feature>
<gene>
    <name evidence="3" type="ORF">I551_2163</name>
</gene>
<sequence length="110" mass="12185">MYLETSNQPMHVCSIMELDTSTMPGGYTFDRLQDASALRIKAMPEFREKLANSALNLDHPVWVDDEDFQLHRHLHRIGLPPPGAGPSSPKSAVTSPHCRWTAAARSGRCG</sequence>
<dbReference type="EMBL" id="JAOL01000090">
    <property type="protein sequence ID" value="EUA91321.1"/>
    <property type="molecule type" value="Genomic_DNA"/>
</dbReference>